<sequence length="159" mass="18133">MGRPKKCQDAPSATESRRRSADSLTWKEHFVGRLKTFLLFSLDNGLCIGLAILHDLTWFSSYNILYQDQPSQASLLDYFLKNFMLLVVSQFVLPNEQVISTLAGYSFLLSWLAISQNLPNIDSSGDASKIFMEHVKCSLNLFQKLFIFKTVKSVMRRIA</sequence>
<dbReference type="GeneID" id="20202371"/>
<dbReference type="EMBL" id="KB095959">
    <property type="protein sequence ID" value="ESO09484.1"/>
    <property type="molecule type" value="Genomic_DNA"/>
</dbReference>
<name>T1F0M1_HELRO</name>
<dbReference type="KEGG" id="hro:HELRODRAFT_168472"/>
<dbReference type="AlphaFoldDB" id="T1F0M1"/>
<reference evidence="1 3" key="2">
    <citation type="journal article" date="2013" name="Nature">
        <title>Insights into bilaterian evolution from three spiralian genomes.</title>
        <authorList>
            <person name="Simakov O."/>
            <person name="Marletaz F."/>
            <person name="Cho S.J."/>
            <person name="Edsinger-Gonzales E."/>
            <person name="Havlak P."/>
            <person name="Hellsten U."/>
            <person name="Kuo D.H."/>
            <person name="Larsson T."/>
            <person name="Lv J."/>
            <person name="Arendt D."/>
            <person name="Savage R."/>
            <person name="Osoegawa K."/>
            <person name="de Jong P."/>
            <person name="Grimwood J."/>
            <person name="Chapman J.A."/>
            <person name="Shapiro H."/>
            <person name="Aerts A."/>
            <person name="Otillar R.P."/>
            <person name="Terry A.Y."/>
            <person name="Boore J.L."/>
            <person name="Grigoriev I.V."/>
            <person name="Lindberg D.R."/>
            <person name="Seaver E.C."/>
            <person name="Weisblat D.A."/>
            <person name="Putnam N.H."/>
            <person name="Rokhsar D.S."/>
        </authorList>
    </citation>
    <scope>NUCLEOTIDE SEQUENCE</scope>
</reference>
<evidence type="ECO:0000313" key="3">
    <source>
        <dbReference type="Proteomes" id="UP000015101"/>
    </source>
</evidence>
<dbReference type="RefSeq" id="XP_009012577.1">
    <property type="nucleotide sequence ID" value="XM_009014329.1"/>
</dbReference>
<accession>T1F0M1</accession>
<dbReference type="InParanoid" id="T1F0M1"/>
<proteinExistence type="predicted"/>
<keyword evidence="3" id="KW-1185">Reference proteome</keyword>
<protein>
    <submittedName>
        <fullName evidence="1 2">Uncharacterized protein</fullName>
    </submittedName>
</protein>
<dbReference type="CTD" id="20202371"/>
<organism evidence="2 3">
    <name type="scientific">Helobdella robusta</name>
    <name type="common">Californian leech</name>
    <dbReference type="NCBI Taxonomy" id="6412"/>
    <lineage>
        <taxon>Eukaryota</taxon>
        <taxon>Metazoa</taxon>
        <taxon>Spiralia</taxon>
        <taxon>Lophotrochozoa</taxon>
        <taxon>Annelida</taxon>
        <taxon>Clitellata</taxon>
        <taxon>Hirudinea</taxon>
        <taxon>Rhynchobdellida</taxon>
        <taxon>Glossiphoniidae</taxon>
        <taxon>Helobdella</taxon>
    </lineage>
</organism>
<dbReference type="EnsemblMetazoa" id="HelroT168472">
    <property type="protein sequence ID" value="HelroP168472"/>
    <property type="gene ID" value="HelroG168472"/>
</dbReference>
<dbReference type="EMBL" id="AMQM01002975">
    <property type="status" value="NOT_ANNOTATED_CDS"/>
    <property type="molecule type" value="Genomic_DNA"/>
</dbReference>
<gene>
    <name evidence="2" type="primary">20202371</name>
    <name evidence="1" type="ORF">HELRODRAFT_168472</name>
</gene>
<dbReference type="HOGENOM" id="CLU_1662679_0_0_1"/>
<reference evidence="3" key="1">
    <citation type="submission" date="2012-12" db="EMBL/GenBank/DDBJ databases">
        <authorList>
            <person name="Hellsten U."/>
            <person name="Grimwood J."/>
            <person name="Chapman J.A."/>
            <person name="Shapiro H."/>
            <person name="Aerts A."/>
            <person name="Otillar R.P."/>
            <person name="Terry A.Y."/>
            <person name="Boore J.L."/>
            <person name="Simakov O."/>
            <person name="Marletaz F."/>
            <person name="Cho S.-J."/>
            <person name="Edsinger-Gonzales E."/>
            <person name="Havlak P."/>
            <person name="Kuo D.-H."/>
            <person name="Larsson T."/>
            <person name="Lv J."/>
            <person name="Arendt D."/>
            <person name="Savage R."/>
            <person name="Osoegawa K."/>
            <person name="de Jong P."/>
            <person name="Lindberg D.R."/>
            <person name="Seaver E.C."/>
            <person name="Weisblat D.A."/>
            <person name="Putnam N.H."/>
            <person name="Grigoriev I.V."/>
            <person name="Rokhsar D.S."/>
        </authorList>
    </citation>
    <scope>NUCLEOTIDE SEQUENCE</scope>
</reference>
<evidence type="ECO:0000313" key="1">
    <source>
        <dbReference type="EMBL" id="ESO09484.1"/>
    </source>
</evidence>
<reference evidence="2" key="3">
    <citation type="submission" date="2015-06" db="UniProtKB">
        <authorList>
            <consortium name="EnsemblMetazoa"/>
        </authorList>
    </citation>
    <scope>IDENTIFICATION</scope>
</reference>
<evidence type="ECO:0000313" key="2">
    <source>
        <dbReference type="EnsemblMetazoa" id="HelroP168472"/>
    </source>
</evidence>
<dbReference type="Proteomes" id="UP000015101">
    <property type="component" value="Unassembled WGS sequence"/>
</dbReference>